<proteinExistence type="predicted"/>
<gene>
    <name evidence="1" type="ORF">DWV53_09140</name>
</gene>
<organism evidence="1 2">
    <name type="scientific">Segatella copri</name>
    <dbReference type="NCBI Taxonomy" id="165179"/>
    <lineage>
        <taxon>Bacteria</taxon>
        <taxon>Pseudomonadati</taxon>
        <taxon>Bacteroidota</taxon>
        <taxon>Bacteroidia</taxon>
        <taxon>Bacteroidales</taxon>
        <taxon>Prevotellaceae</taxon>
        <taxon>Segatella</taxon>
    </lineage>
</organism>
<name>A0AA92UAI5_9BACT</name>
<dbReference type="EMBL" id="QSAV01000026">
    <property type="protein sequence ID" value="RGW78626.1"/>
    <property type="molecule type" value="Genomic_DNA"/>
</dbReference>
<evidence type="ECO:0000313" key="2">
    <source>
        <dbReference type="Proteomes" id="UP000285776"/>
    </source>
</evidence>
<evidence type="ECO:0000313" key="1">
    <source>
        <dbReference type="EMBL" id="RGW78626.1"/>
    </source>
</evidence>
<accession>A0AA92UAI5</accession>
<reference evidence="1 2" key="1">
    <citation type="submission" date="2018-08" db="EMBL/GenBank/DDBJ databases">
        <title>A genome reference for cultivated species of the human gut microbiota.</title>
        <authorList>
            <person name="Zou Y."/>
            <person name="Xue W."/>
            <person name="Luo G."/>
        </authorList>
    </citation>
    <scope>NUCLEOTIDE SEQUENCE [LARGE SCALE GENOMIC DNA]</scope>
    <source>
        <strain evidence="1 2">AF10-17</strain>
    </source>
</reference>
<sequence>MITRVLVTVMTYPTLSKNHFETVCTAGFREDGSWIRIYPVPHRLLYLQDMPKYKKWQWIEVDLKKNPNDNRPESYHIENIDTLRILEKLDGVKIDWDNRYRWITKNKIVYDDMTALLKETKNNLVSLAVLRPTEFVDFTWEEVDMTGYNEMLAKYQKRYDAERRQLSLFDDKKSINDSFVFAKKIPFRFKYVFKTRDGKERRLMIEDWEIGMLFLNSYKNSKGNTQEEKYKEAISKVRDKYWGFVQKEEVLLLIGTQYKWHNLNAPNPYVIIGVFHCPKNRQLSLF</sequence>
<comment type="caution">
    <text evidence="1">The sequence shown here is derived from an EMBL/GenBank/DDBJ whole genome shotgun (WGS) entry which is preliminary data.</text>
</comment>
<dbReference type="AlphaFoldDB" id="A0AA92UAI5"/>
<dbReference type="Proteomes" id="UP000285776">
    <property type="component" value="Unassembled WGS sequence"/>
</dbReference>
<protein>
    <submittedName>
        <fullName evidence="1">Uncharacterized protein</fullName>
    </submittedName>
</protein>